<dbReference type="PANTHER" id="PTHR45880">
    <property type="entry name" value="RNA-BINDING MOTIF PROTEIN, X-LINKED 2"/>
    <property type="match status" value="1"/>
</dbReference>
<evidence type="ECO:0000313" key="6">
    <source>
        <dbReference type="Proteomes" id="UP001303046"/>
    </source>
</evidence>
<evidence type="ECO:0000256" key="3">
    <source>
        <dbReference type="SAM" id="Coils"/>
    </source>
</evidence>
<dbReference type="SMART" id="SM00360">
    <property type="entry name" value="RRM"/>
    <property type="match status" value="1"/>
</dbReference>
<dbReference type="InterPro" id="IPR000504">
    <property type="entry name" value="RRM_dom"/>
</dbReference>
<keyword evidence="3" id="KW-0175">Coiled coil</keyword>
<dbReference type="PROSITE" id="PS50102">
    <property type="entry name" value="RRM"/>
    <property type="match status" value="1"/>
</dbReference>
<dbReference type="InterPro" id="IPR035979">
    <property type="entry name" value="RBD_domain_sf"/>
</dbReference>
<dbReference type="CDD" id="cd12411">
    <property type="entry name" value="RRM_ist3_like"/>
    <property type="match status" value="1"/>
</dbReference>
<dbReference type="EMBL" id="JAVFWL010000006">
    <property type="protein sequence ID" value="KAK6764562.1"/>
    <property type="molecule type" value="Genomic_DNA"/>
</dbReference>
<feature type="coiled-coil region" evidence="3">
    <location>
        <begin position="222"/>
        <end position="249"/>
    </location>
</feature>
<keyword evidence="6" id="KW-1185">Reference proteome</keyword>
<sequence>MPWRRFGAPESQRGKIGAGIDSIAVSSLLLGPTPSLMNPITNIKSQNKLNEDELKLGISGDSSKSWHQKYKDSAWIYIGGLPYELTEGDIITVFSQYGEVVNINLMRHGSSGKSRGFCFLCYQDQRSTILAVDNLNGINLLRRMIRVDHVEQYKLPKYKESADTETKRLWEEGCAPKPLCMTHQRRKISDKEQSMNKKKEKVVSLKEITELNDLMCTIEADRREKKMERKRAKADKKKLNKIIKDEKHALEADWKEQAKLLDKSVEYGEIYEYNKHFNFNFGKKNESVEGPSHNPRPDFEQADWRDIEIWKNTMFQKDIGSTKKHSTSPYFWSSLLIITRSSAGDRICCPSIILFRLHTCFGHFVLLGHSGTAVTKTS</sequence>
<dbReference type="InterPro" id="IPR012677">
    <property type="entry name" value="Nucleotide-bd_a/b_plait_sf"/>
</dbReference>
<keyword evidence="1 2" id="KW-0694">RNA-binding</keyword>
<evidence type="ECO:0000256" key="1">
    <source>
        <dbReference type="ARBA" id="ARBA00022884"/>
    </source>
</evidence>
<proteinExistence type="predicted"/>
<dbReference type="Pfam" id="PF00076">
    <property type="entry name" value="RRM_1"/>
    <property type="match status" value="1"/>
</dbReference>
<dbReference type="InterPro" id="IPR045844">
    <property type="entry name" value="RRM_Ist3-like"/>
</dbReference>
<organism evidence="5 6">
    <name type="scientific">Necator americanus</name>
    <name type="common">Human hookworm</name>
    <dbReference type="NCBI Taxonomy" id="51031"/>
    <lineage>
        <taxon>Eukaryota</taxon>
        <taxon>Metazoa</taxon>
        <taxon>Ecdysozoa</taxon>
        <taxon>Nematoda</taxon>
        <taxon>Chromadorea</taxon>
        <taxon>Rhabditida</taxon>
        <taxon>Rhabditina</taxon>
        <taxon>Rhabditomorpha</taxon>
        <taxon>Strongyloidea</taxon>
        <taxon>Ancylostomatidae</taxon>
        <taxon>Bunostominae</taxon>
        <taxon>Necator</taxon>
    </lineage>
</organism>
<dbReference type="Gene3D" id="3.30.70.330">
    <property type="match status" value="1"/>
</dbReference>
<dbReference type="SUPFAM" id="SSF54928">
    <property type="entry name" value="RNA-binding domain, RBD"/>
    <property type="match status" value="1"/>
</dbReference>
<accession>A0ABR1EPH4</accession>
<reference evidence="5 6" key="1">
    <citation type="submission" date="2023-08" db="EMBL/GenBank/DDBJ databases">
        <title>A Necator americanus chromosomal reference genome.</title>
        <authorList>
            <person name="Ilik V."/>
            <person name="Petrzelkova K.J."/>
            <person name="Pardy F."/>
            <person name="Fuh T."/>
            <person name="Niatou-Singa F.S."/>
            <person name="Gouil Q."/>
            <person name="Baker L."/>
            <person name="Ritchie M.E."/>
            <person name="Jex A.R."/>
            <person name="Gazzola D."/>
            <person name="Li H."/>
            <person name="Toshio Fujiwara R."/>
            <person name="Zhan B."/>
            <person name="Aroian R.V."/>
            <person name="Pafco B."/>
            <person name="Schwarz E.M."/>
        </authorList>
    </citation>
    <scope>NUCLEOTIDE SEQUENCE [LARGE SCALE GENOMIC DNA]</scope>
    <source>
        <strain evidence="5 6">Aroian</strain>
        <tissue evidence="5">Whole animal</tissue>
    </source>
</reference>
<evidence type="ECO:0000256" key="2">
    <source>
        <dbReference type="PROSITE-ProRule" id="PRU00176"/>
    </source>
</evidence>
<evidence type="ECO:0000259" key="4">
    <source>
        <dbReference type="PROSITE" id="PS50102"/>
    </source>
</evidence>
<gene>
    <name evidence="5" type="primary">Necator_chrX.g24928</name>
    <name evidence="5" type="ORF">RB195_024763</name>
</gene>
<name>A0ABR1EPH4_NECAM</name>
<feature type="domain" description="RRM" evidence="4">
    <location>
        <begin position="74"/>
        <end position="152"/>
    </location>
</feature>
<dbReference type="InterPro" id="IPR051847">
    <property type="entry name" value="RNA_proc/Spliceosome_comp"/>
</dbReference>
<comment type="caution">
    <text evidence="5">The sequence shown here is derived from an EMBL/GenBank/DDBJ whole genome shotgun (WGS) entry which is preliminary data.</text>
</comment>
<evidence type="ECO:0000313" key="5">
    <source>
        <dbReference type="EMBL" id="KAK6764562.1"/>
    </source>
</evidence>
<dbReference type="Proteomes" id="UP001303046">
    <property type="component" value="Unassembled WGS sequence"/>
</dbReference>
<protein>
    <recommendedName>
        <fullName evidence="4">RRM domain-containing protein</fullName>
    </recommendedName>
</protein>
<dbReference type="PANTHER" id="PTHR45880:SF1">
    <property type="entry name" value="RNA-BINDING MOTIF PROTEIN, X-LINKED 2"/>
    <property type="match status" value="1"/>
</dbReference>